<dbReference type="EMBL" id="CP069039">
    <property type="protein sequence ID" value="QRD04908.1"/>
    <property type="molecule type" value="Genomic_DNA"/>
</dbReference>
<feature type="region of interest" description="Disordered" evidence="1">
    <location>
        <begin position="120"/>
        <end position="241"/>
    </location>
</feature>
<name>A0A7U2I8J7_PHANO</name>
<evidence type="ECO:0000256" key="1">
    <source>
        <dbReference type="SAM" id="MobiDB-lite"/>
    </source>
</evidence>
<dbReference type="AlphaFoldDB" id="A0A7U2I8J7"/>
<dbReference type="Proteomes" id="UP000663193">
    <property type="component" value="Chromosome 17"/>
</dbReference>
<evidence type="ECO:0000313" key="2">
    <source>
        <dbReference type="EMBL" id="QRD04908.1"/>
    </source>
</evidence>
<keyword evidence="3" id="KW-1185">Reference proteome</keyword>
<feature type="region of interest" description="Disordered" evidence="1">
    <location>
        <begin position="262"/>
        <end position="369"/>
    </location>
</feature>
<feature type="compositionally biased region" description="Pro residues" evidence="1">
    <location>
        <begin position="228"/>
        <end position="237"/>
    </location>
</feature>
<gene>
    <name evidence="2" type="ORF">JI435_108200</name>
</gene>
<feature type="compositionally biased region" description="Basic and acidic residues" evidence="1">
    <location>
        <begin position="120"/>
        <end position="138"/>
    </location>
</feature>
<feature type="compositionally biased region" description="Low complexity" evidence="1">
    <location>
        <begin position="170"/>
        <end position="179"/>
    </location>
</feature>
<dbReference type="VEuPathDB" id="FungiDB:JI435_108200"/>
<protein>
    <submittedName>
        <fullName evidence="2">Uncharacterized protein</fullName>
    </submittedName>
</protein>
<dbReference type="OrthoDB" id="3789154at2759"/>
<accession>A0A7U2I8J7</accession>
<feature type="compositionally biased region" description="Low complexity" evidence="1">
    <location>
        <begin position="204"/>
        <end position="215"/>
    </location>
</feature>
<feature type="region of interest" description="Disordered" evidence="1">
    <location>
        <begin position="1"/>
        <end position="22"/>
    </location>
</feature>
<feature type="compositionally biased region" description="Pro residues" evidence="1">
    <location>
        <begin position="180"/>
        <end position="189"/>
    </location>
</feature>
<feature type="compositionally biased region" description="Basic and acidic residues" evidence="1">
    <location>
        <begin position="349"/>
        <end position="369"/>
    </location>
</feature>
<reference evidence="3" key="1">
    <citation type="journal article" date="2021" name="BMC Genomics">
        <title>Chromosome-level genome assembly and manually-curated proteome of model necrotroph Parastagonospora nodorum Sn15 reveals a genome-wide trove of candidate effector homologs, and redundancy of virulence-related functions within an accessory chromosome.</title>
        <authorList>
            <person name="Bertazzoni S."/>
            <person name="Jones D.A.B."/>
            <person name="Phan H.T."/>
            <person name="Tan K.-C."/>
            <person name="Hane J.K."/>
        </authorList>
    </citation>
    <scope>NUCLEOTIDE SEQUENCE [LARGE SCALE GENOMIC DNA]</scope>
    <source>
        <strain evidence="3">SN15 / ATCC MYA-4574 / FGSC 10173)</strain>
    </source>
</reference>
<sequence length="369" mass="40780">MSSKSHPKHPFLPTESSTSARHSFNSHRFAAESSMMNTHAQTLLKAGTIDSAMATQLSQPWHRTGEVRVQYSKDYLQMHPDYTGENAHEMPTLNWAMRKQRERDRKAKEWLERYFSEGADGREVDEERKEEHKDKNAVEEQQEEWETETATATSSANAPSSPGIRRTHNPPTSSPIRLSSPPPSSPPQHRPQNQSPNAKPNNTSHSSRSDSSQPTPKRKSSSKSNSKSPPPLTPLPNHPTYASHDYFALAALCRARKLPGAGSAGVLRNRLIQDDMNVAAGKERETKRGTGGRKSYVHGVPEEDGSSGEDGKDGGKQGGSGTDSEVQEKKVGSEEAFEDFTWKKGGKRKRDDDEGDGKDGEAKKVKLTE</sequence>
<organism evidence="2 3">
    <name type="scientific">Phaeosphaeria nodorum (strain SN15 / ATCC MYA-4574 / FGSC 10173)</name>
    <name type="common">Glume blotch fungus</name>
    <name type="synonym">Parastagonospora nodorum</name>
    <dbReference type="NCBI Taxonomy" id="321614"/>
    <lineage>
        <taxon>Eukaryota</taxon>
        <taxon>Fungi</taxon>
        <taxon>Dikarya</taxon>
        <taxon>Ascomycota</taxon>
        <taxon>Pezizomycotina</taxon>
        <taxon>Dothideomycetes</taxon>
        <taxon>Pleosporomycetidae</taxon>
        <taxon>Pleosporales</taxon>
        <taxon>Pleosporineae</taxon>
        <taxon>Phaeosphaeriaceae</taxon>
        <taxon>Parastagonospora</taxon>
    </lineage>
</organism>
<feature type="compositionally biased region" description="Low complexity" evidence="1">
    <location>
        <begin position="148"/>
        <end position="161"/>
    </location>
</feature>
<proteinExistence type="predicted"/>
<evidence type="ECO:0000313" key="3">
    <source>
        <dbReference type="Proteomes" id="UP000663193"/>
    </source>
</evidence>